<dbReference type="RefSeq" id="XP_031798512.1">
    <property type="nucleotide sequence ID" value="XM_031942652.1"/>
</dbReference>
<dbReference type="InterPro" id="IPR005651">
    <property type="entry name" value="Trm112-like"/>
</dbReference>
<evidence type="ECO:0000256" key="5">
    <source>
        <dbReference type="ARBA" id="ARBA00022490"/>
    </source>
</evidence>
<evidence type="ECO:0000256" key="1">
    <source>
        <dbReference type="ARBA" id="ARBA00004556"/>
    </source>
</evidence>
<dbReference type="GO" id="GO:0005654">
    <property type="term" value="C:nucleoplasm"/>
    <property type="evidence" value="ECO:0007669"/>
    <property type="project" value="UniProtKB-SubCell"/>
</dbReference>
<reference evidence="8 9" key="1">
    <citation type="journal article" date="2011" name="Proc. Natl. Acad. Sci. U.S.A.">
        <title>Genetic diversity and population structure of the endangered marsupial Sarcophilus harrisii (Tasmanian devil).</title>
        <authorList>
            <person name="Miller W."/>
            <person name="Hayes V.M."/>
            <person name="Ratan A."/>
            <person name="Petersen D.C."/>
            <person name="Wittekindt N.E."/>
            <person name="Miller J."/>
            <person name="Walenz B."/>
            <person name="Knight J."/>
            <person name="Qi J."/>
            <person name="Zhao F."/>
            <person name="Wang Q."/>
            <person name="Bedoya-Reina O.C."/>
            <person name="Katiyar N."/>
            <person name="Tomsho L.P."/>
            <person name="Kasson L.M."/>
            <person name="Hardie R.A."/>
            <person name="Woodbridge P."/>
            <person name="Tindall E.A."/>
            <person name="Bertelsen M.F."/>
            <person name="Dixon D."/>
            <person name="Pyecroft S."/>
            <person name="Helgen K.M."/>
            <person name="Lesk A.M."/>
            <person name="Pringle T.H."/>
            <person name="Patterson N."/>
            <person name="Zhang Y."/>
            <person name="Kreiss A."/>
            <person name="Woods G.M."/>
            <person name="Jones M.E."/>
            <person name="Schuster S.C."/>
        </authorList>
    </citation>
    <scope>NUCLEOTIDE SEQUENCE [LARGE SCALE GENOMIC DNA]</scope>
</reference>
<dbReference type="SUPFAM" id="SSF158997">
    <property type="entry name" value="Trm112p-like"/>
    <property type="match status" value="1"/>
</dbReference>
<dbReference type="CTD" id="51504"/>
<dbReference type="GO" id="GO:0070476">
    <property type="term" value="P:rRNA (guanine-N7)-methylation"/>
    <property type="evidence" value="ECO:0007669"/>
    <property type="project" value="TreeGrafter"/>
</dbReference>
<comment type="subcellular location">
    <subcellularLocation>
        <location evidence="1">Cytoplasm</location>
        <location evidence="1">Perinuclear region</location>
    </subcellularLocation>
    <subcellularLocation>
        <location evidence="2">Nucleus</location>
        <location evidence="2">Nucleoplasm</location>
    </subcellularLocation>
</comment>
<protein>
    <recommendedName>
        <fullName evidence="4">Multifunctional methyltransferase subunit TRM112-like protein</fullName>
    </recommendedName>
    <alternativeName>
        <fullName evidence="7">tRNA methyltransferase 112 homolog</fullName>
    </alternativeName>
</protein>
<evidence type="ECO:0000256" key="3">
    <source>
        <dbReference type="ARBA" id="ARBA00007980"/>
    </source>
</evidence>
<gene>
    <name evidence="8" type="primary">TRMT112</name>
</gene>
<dbReference type="Pfam" id="PF03966">
    <property type="entry name" value="Trm112p"/>
    <property type="match status" value="1"/>
</dbReference>
<keyword evidence="6" id="KW-0539">Nucleus</keyword>
<reference evidence="8" key="2">
    <citation type="submission" date="2025-08" db="UniProtKB">
        <authorList>
            <consortium name="Ensembl"/>
        </authorList>
    </citation>
    <scope>IDENTIFICATION</scope>
</reference>
<name>A0A7N4UXE3_SARHA</name>
<dbReference type="GeneTree" id="ENSGT00390000009268"/>
<evidence type="ECO:0000256" key="4">
    <source>
        <dbReference type="ARBA" id="ARBA00019989"/>
    </source>
</evidence>
<dbReference type="GO" id="GO:0046982">
    <property type="term" value="F:protein heterodimerization activity"/>
    <property type="evidence" value="ECO:0007669"/>
    <property type="project" value="InterPro"/>
</dbReference>
<dbReference type="InParanoid" id="A0A7N4UXE3"/>
<keyword evidence="9" id="KW-1185">Reference proteome</keyword>
<dbReference type="PANTHER" id="PTHR12773:SF0">
    <property type="entry name" value="MULTIFUNCTIONAL METHYLTRANSFERASE SUBUNIT TRM112-LIKE PROTEIN"/>
    <property type="match status" value="1"/>
</dbReference>
<accession>A0A7N4UXE3</accession>
<evidence type="ECO:0000256" key="6">
    <source>
        <dbReference type="ARBA" id="ARBA00023242"/>
    </source>
</evidence>
<organism evidence="8 9">
    <name type="scientific">Sarcophilus harrisii</name>
    <name type="common">Tasmanian devil</name>
    <name type="synonym">Sarcophilus laniarius</name>
    <dbReference type="NCBI Taxonomy" id="9305"/>
    <lineage>
        <taxon>Eukaryota</taxon>
        <taxon>Metazoa</taxon>
        <taxon>Chordata</taxon>
        <taxon>Craniata</taxon>
        <taxon>Vertebrata</taxon>
        <taxon>Euteleostomi</taxon>
        <taxon>Mammalia</taxon>
        <taxon>Metatheria</taxon>
        <taxon>Dasyuromorphia</taxon>
        <taxon>Dasyuridae</taxon>
        <taxon>Sarcophilus</taxon>
    </lineage>
</organism>
<dbReference type="Ensembl" id="ENSSHAT00000036461.1">
    <property type="protein sequence ID" value="ENSSHAP00000023489.1"/>
    <property type="gene ID" value="ENSSHAG00000028576.1"/>
</dbReference>
<evidence type="ECO:0000256" key="7">
    <source>
        <dbReference type="ARBA" id="ARBA00030516"/>
    </source>
</evidence>
<dbReference type="CDD" id="cd21089">
    <property type="entry name" value="Trm112-like"/>
    <property type="match status" value="1"/>
</dbReference>
<dbReference type="GO" id="GO:0048471">
    <property type="term" value="C:perinuclear region of cytoplasm"/>
    <property type="evidence" value="ECO:0007669"/>
    <property type="project" value="UniProtKB-SubCell"/>
</dbReference>
<reference evidence="8" key="3">
    <citation type="submission" date="2025-09" db="UniProtKB">
        <authorList>
            <consortium name="Ensembl"/>
        </authorList>
    </citation>
    <scope>IDENTIFICATION</scope>
</reference>
<dbReference type="GeneID" id="100924257"/>
<dbReference type="GO" id="GO:0030488">
    <property type="term" value="P:tRNA methylation"/>
    <property type="evidence" value="ECO:0007669"/>
    <property type="project" value="TreeGrafter"/>
</dbReference>
<dbReference type="FunFam" id="2.20.25.10:FF:000015">
    <property type="entry name" value="Multifunctional methyltransferase subunit TRM112-like protein"/>
    <property type="match status" value="1"/>
</dbReference>
<sequence length="215" mass="24012">MQLRMRIWFELCYLHLEAGKREVSGTNSSSSRNILFEEEGAPPLTEVDGGLGEGERLLQWPGPLTGRRKWRTEGAGPVPVPVRVRAQAGMKLLTHNLLSSHVRGVGPRGFPLRIQATEVRVSPVDFNPDFVTRMIPKMEWTALVEAAESLGHLSELPRELAEGYEKDEEFLRKVHHVLLEVEVVEGTLQCPESGRLFPISRGIPNMLLSDEEAAS</sequence>
<dbReference type="FunCoup" id="A0A7N4UXE3">
    <property type="interactions" value="1707"/>
</dbReference>
<comment type="similarity">
    <text evidence="3">Belongs to the TRM112 family.</text>
</comment>
<evidence type="ECO:0000313" key="9">
    <source>
        <dbReference type="Proteomes" id="UP000007648"/>
    </source>
</evidence>
<keyword evidence="5" id="KW-0963">Cytoplasm</keyword>
<proteinExistence type="inferred from homology"/>
<dbReference type="AlphaFoldDB" id="A0A7N4UXE3"/>
<dbReference type="InterPro" id="IPR039127">
    <property type="entry name" value="Trm112"/>
</dbReference>
<evidence type="ECO:0000313" key="8">
    <source>
        <dbReference type="Ensembl" id="ENSSHAP00000023489.1"/>
    </source>
</evidence>
<evidence type="ECO:0000256" key="2">
    <source>
        <dbReference type="ARBA" id="ARBA00004642"/>
    </source>
</evidence>
<dbReference type="Proteomes" id="UP000007648">
    <property type="component" value="Unassembled WGS sequence"/>
</dbReference>
<dbReference type="PANTHER" id="PTHR12773">
    <property type="entry name" value="UPF0315 PROTEIN-RELATED"/>
    <property type="match status" value="1"/>
</dbReference>
<dbReference type="Gene3D" id="2.20.25.10">
    <property type="match status" value="1"/>
</dbReference>
<dbReference type="KEGG" id="shr:100924257"/>
<dbReference type="OrthoDB" id="2187549at2759"/>